<dbReference type="AlphaFoldDB" id="A0A1D8U0G9"/>
<dbReference type="EMBL" id="CP017599">
    <property type="protein sequence ID" value="AOX03313.1"/>
    <property type="molecule type" value="Genomic_DNA"/>
</dbReference>
<dbReference type="NCBIfam" id="TIGR04541">
    <property type="entry name" value="thiaminase_BcmE"/>
    <property type="match status" value="1"/>
</dbReference>
<feature type="transmembrane region" description="Helical" evidence="1">
    <location>
        <begin position="39"/>
        <end position="58"/>
    </location>
</feature>
<gene>
    <name evidence="3" type="ORF">BJP34_31205</name>
</gene>
<dbReference type="InterPro" id="IPR054393">
    <property type="entry name" value="Thiaminase-1_dom"/>
</dbReference>
<dbReference type="Gene3D" id="3.40.190.10">
    <property type="entry name" value="Periplasmic binding protein-like II"/>
    <property type="match status" value="2"/>
</dbReference>
<evidence type="ECO:0000313" key="4">
    <source>
        <dbReference type="Proteomes" id="UP000177870"/>
    </source>
</evidence>
<name>A0A1D8U0G9_9CYAN</name>
<sequence length="456" mass="51619">MRLLPATDSQQVQQEVIDFENLIDPRGKKGAKYVVMEKLINVSLTLIFFLAISLLGIGEALATELHVALYPYVPRLEQFQTAIQAEWDLVEPNVPLNFFPSEDWDGGYSKNPPENADVYVFDAMFFDYFRNQNWLEPIQASEIDNLEDFVDYAIDGVKVGEEYYAIPQLGCANILFYHKNDAPIANATKLDEIQNALGSCTYTSEIPPDIRGMMLDMSGATTNATLYLDIAHSLTGQYPFPLPENESQLNFQAIENMQELLGMASYENATDSMEPKQQPYQQAEWFSNGWGRAFMGYTEAISNMSENTRQNIGFKVMPLSDQDQSYPEVFYGDVIGVNTTTKERGTRDLAVKLANTMAASTTIIASIGADASHPYPQYLMATRPSVFQTLEESFPLYGDMFRLIQGQNIIMFKVNDQSRSWLETMKKKIRDQARQNYSGGCDYPAIKTIINKNYYQ</sequence>
<keyword evidence="1" id="KW-1133">Transmembrane helix</keyword>
<dbReference type="Proteomes" id="UP000177870">
    <property type="component" value="Chromosome"/>
</dbReference>
<accession>A0A1D8U0G9</accession>
<protein>
    <submittedName>
        <fullName evidence="3">Thiamine pyridinylase</fullName>
    </submittedName>
</protein>
<dbReference type="InterPro" id="IPR030901">
    <property type="entry name" value="Thiaminase_BcmE"/>
</dbReference>
<proteinExistence type="predicted"/>
<dbReference type="SUPFAM" id="SSF53850">
    <property type="entry name" value="Periplasmic binding protein-like II"/>
    <property type="match status" value="1"/>
</dbReference>
<reference evidence="4" key="1">
    <citation type="submission" date="2016-10" db="EMBL/GenBank/DDBJ databases">
        <title>Comparative genomics uncovers the prolific and rare metabolic potential of the cyanobacterial genus Moorea.</title>
        <authorList>
            <person name="Leao T."/>
            <person name="Castelao G."/>
            <person name="Korobeynikov A."/>
            <person name="Monroe E.A."/>
            <person name="Podell S."/>
            <person name="Glukhov E."/>
            <person name="Allen E."/>
            <person name="Gerwick W.H."/>
            <person name="Gerwick L."/>
        </authorList>
    </citation>
    <scope>NUCLEOTIDE SEQUENCE [LARGE SCALE GENOMIC DNA]</scope>
    <source>
        <strain evidence="4">PAL-8-15-08-1</strain>
    </source>
</reference>
<evidence type="ECO:0000256" key="1">
    <source>
        <dbReference type="SAM" id="Phobius"/>
    </source>
</evidence>
<dbReference type="Pfam" id="PF22141">
    <property type="entry name" value="Thiaminase-1_dom"/>
    <property type="match status" value="1"/>
</dbReference>
<dbReference type="STRING" id="1458985.BJP34_31205"/>
<evidence type="ECO:0000313" key="3">
    <source>
        <dbReference type="EMBL" id="AOX03313.1"/>
    </source>
</evidence>
<dbReference type="KEGG" id="mpro:BJP34_31205"/>
<evidence type="ECO:0000259" key="2">
    <source>
        <dbReference type="Pfam" id="PF22141"/>
    </source>
</evidence>
<keyword evidence="1" id="KW-0812">Transmembrane</keyword>
<feature type="domain" description="Thiaminase-1 insert" evidence="2">
    <location>
        <begin position="172"/>
        <end position="320"/>
    </location>
</feature>
<keyword evidence="1" id="KW-0472">Membrane</keyword>
<organism evidence="3 4">
    <name type="scientific">Moorena producens PAL-8-15-08-1</name>
    <dbReference type="NCBI Taxonomy" id="1458985"/>
    <lineage>
        <taxon>Bacteria</taxon>
        <taxon>Bacillati</taxon>
        <taxon>Cyanobacteriota</taxon>
        <taxon>Cyanophyceae</taxon>
        <taxon>Coleofasciculales</taxon>
        <taxon>Coleofasciculaceae</taxon>
        <taxon>Moorena</taxon>
    </lineage>
</organism>